<name>A0ABQ5ZZP9_9PROT</name>
<protein>
    <recommendedName>
        <fullName evidence="3">Hemerythrin-like domain-containing protein</fullName>
    </recommendedName>
</protein>
<accession>A0ABQ5ZZP9</accession>
<evidence type="ECO:0000313" key="1">
    <source>
        <dbReference type="EMBL" id="GLR65691.1"/>
    </source>
</evidence>
<dbReference type="Proteomes" id="UP001156641">
    <property type="component" value="Unassembled WGS sequence"/>
</dbReference>
<gene>
    <name evidence="1" type="ORF">GCM10010909_03690</name>
</gene>
<evidence type="ECO:0008006" key="3">
    <source>
        <dbReference type="Google" id="ProtNLM"/>
    </source>
</evidence>
<keyword evidence="2" id="KW-1185">Reference proteome</keyword>
<dbReference type="EMBL" id="BSOS01000006">
    <property type="protein sequence ID" value="GLR65691.1"/>
    <property type="molecule type" value="Genomic_DNA"/>
</dbReference>
<reference evidence="2" key="1">
    <citation type="journal article" date="2019" name="Int. J. Syst. Evol. Microbiol.">
        <title>The Global Catalogue of Microorganisms (GCM) 10K type strain sequencing project: providing services to taxonomists for standard genome sequencing and annotation.</title>
        <authorList>
            <consortium name="The Broad Institute Genomics Platform"/>
            <consortium name="The Broad Institute Genome Sequencing Center for Infectious Disease"/>
            <person name="Wu L."/>
            <person name="Ma J."/>
        </authorList>
    </citation>
    <scope>NUCLEOTIDE SEQUENCE [LARGE SCALE GENOMIC DNA]</scope>
    <source>
        <strain evidence="2">NBRC 112502</strain>
    </source>
</reference>
<dbReference type="RefSeq" id="WP_284256204.1">
    <property type="nucleotide sequence ID" value="NZ_BSOS01000006.1"/>
</dbReference>
<evidence type="ECO:0000313" key="2">
    <source>
        <dbReference type="Proteomes" id="UP001156641"/>
    </source>
</evidence>
<organism evidence="1 2">
    <name type="scientific">Acidocella aquatica</name>
    <dbReference type="NCBI Taxonomy" id="1922313"/>
    <lineage>
        <taxon>Bacteria</taxon>
        <taxon>Pseudomonadati</taxon>
        <taxon>Pseudomonadota</taxon>
        <taxon>Alphaproteobacteria</taxon>
        <taxon>Acetobacterales</taxon>
        <taxon>Acidocellaceae</taxon>
        <taxon>Acidocella</taxon>
    </lineage>
</organism>
<proteinExistence type="predicted"/>
<comment type="caution">
    <text evidence="1">The sequence shown here is derived from an EMBL/GenBank/DDBJ whole genome shotgun (WGS) entry which is preliminary data.</text>
</comment>
<sequence>MKPSVEQMLEAMQLALREKVSPVVSDQWAASALRSVDVILNHLQARTPVEGPMLYEDNRDLAAVLEGAGGLSLAGEMASNGDVLAKALAGFAADVAESAQGYPAVAVLSALNVRGRYLLDDLLRVCHARRGQPGVERVHTALRGYLDRHIERERPFFFPTYVGRPV</sequence>